<keyword evidence="2" id="KW-0813">Transport</keyword>
<feature type="chain" id="PRO_5003410975" description="MRH domain-containing protein" evidence="10">
    <location>
        <begin position="29"/>
        <end position="393"/>
    </location>
</feature>
<dbReference type="GO" id="GO:0038023">
    <property type="term" value="F:signaling receptor activity"/>
    <property type="evidence" value="ECO:0007669"/>
    <property type="project" value="InterPro"/>
</dbReference>
<evidence type="ECO:0000313" key="13">
    <source>
        <dbReference type="Proteomes" id="UP000000689"/>
    </source>
</evidence>
<dbReference type="PANTHER" id="PTHR15071">
    <property type="entry name" value="MANNOSE-6-PHOSPHATE RECEPTOR FAMILY MEMBER"/>
    <property type="match status" value="1"/>
</dbReference>
<dbReference type="AlphaFoldDB" id="G0W567"/>
<keyword evidence="3 9" id="KW-0812">Transmembrane</keyword>
<feature type="region of interest" description="Disordered" evidence="8">
    <location>
        <begin position="69"/>
        <end position="99"/>
    </location>
</feature>
<dbReference type="GO" id="GO:0005537">
    <property type="term" value="F:D-mannose binding"/>
    <property type="evidence" value="ECO:0007669"/>
    <property type="project" value="InterPro"/>
</dbReference>
<evidence type="ECO:0000256" key="4">
    <source>
        <dbReference type="ARBA" id="ARBA00022729"/>
    </source>
</evidence>
<gene>
    <name evidence="12" type="primary">NDAI0A08010</name>
    <name evidence="12" type="ordered locus">NDAI_0A08010</name>
</gene>
<evidence type="ECO:0000313" key="12">
    <source>
        <dbReference type="EMBL" id="CCD22955.1"/>
    </source>
</evidence>
<evidence type="ECO:0000256" key="3">
    <source>
        <dbReference type="ARBA" id="ARBA00022692"/>
    </source>
</evidence>
<feature type="region of interest" description="Disordered" evidence="8">
    <location>
        <begin position="369"/>
        <end position="393"/>
    </location>
</feature>
<keyword evidence="13" id="KW-1185">Reference proteome</keyword>
<dbReference type="EMBL" id="HE580267">
    <property type="protein sequence ID" value="CCD22955.1"/>
    <property type="molecule type" value="Genomic_DNA"/>
</dbReference>
<evidence type="ECO:0000259" key="11">
    <source>
        <dbReference type="PROSITE" id="PS51914"/>
    </source>
</evidence>
<dbReference type="STRING" id="1071378.G0W567"/>
<feature type="region of interest" description="Disordered" evidence="8">
    <location>
        <begin position="33"/>
        <end position="52"/>
    </location>
</feature>
<feature type="compositionally biased region" description="Polar residues" evidence="8">
    <location>
        <begin position="33"/>
        <end position="48"/>
    </location>
</feature>
<dbReference type="eggNOG" id="KOG4504">
    <property type="taxonomic scope" value="Eukaryota"/>
</dbReference>
<dbReference type="Pfam" id="PF00878">
    <property type="entry name" value="CIMR"/>
    <property type="match status" value="1"/>
</dbReference>
<dbReference type="GO" id="GO:0005770">
    <property type="term" value="C:late endosome"/>
    <property type="evidence" value="ECO:0007669"/>
    <property type="project" value="EnsemblFungi"/>
</dbReference>
<keyword evidence="4 10" id="KW-0732">Signal</keyword>
<dbReference type="GO" id="GO:0005048">
    <property type="term" value="F:signal sequence binding"/>
    <property type="evidence" value="ECO:0007669"/>
    <property type="project" value="EnsemblFungi"/>
</dbReference>
<dbReference type="FunFam" id="2.70.130.10:FF:000024">
    <property type="entry name" value="Putative vacuolar sorting receptor"/>
    <property type="match status" value="1"/>
</dbReference>
<evidence type="ECO:0000256" key="2">
    <source>
        <dbReference type="ARBA" id="ARBA00022448"/>
    </source>
</evidence>
<feature type="compositionally biased region" description="Basic residues" evidence="8">
    <location>
        <begin position="84"/>
        <end position="94"/>
    </location>
</feature>
<reference evidence="12 13" key="1">
    <citation type="journal article" date="2011" name="Proc. Natl. Acad. Sci. U.S.A.">
        <title>Evolutionary erosion of yeast sex chromosomes by mating-type switching accidents.</title>
        <authorList>
            <person name="Gordon J.L."/>
            <person name="Armisen D."/>
            <person name="Proux-Wera E."/>
            <person name="Oheigeartaigh S.S."/>
            <person name="Byrne K.P."/>
            <person name="Wolfe K.H."/>
        </authorList>
    </citation>
    <scope>NUCLEOTIDE SEQUENCE [LARGE SCALE GENOMIC DNA]</scope>
    <source>
        <strain evidence="13">ATCC 10597 / BCRC 20456 / CBS 421 / NBRC 0211 / NRRL Y-12639</strain>
    </source>
</reference>
<keyword evidence="5 9" id="KW-1133">Transmembrane helix</keyword>
<dbReference type="GeneID" id="11495531"/>
<sequence length="393" mass="43765">MFLNNISSQKLLNTILLLSIFQIGLIACSPSNKNKNDGNSISPPSTNPEKPDLFCAVMNPSTGSYIDLSHLSSTPNKSRDNTKVHKNSNVKSRKDKTDTSKTRWLVRGWDYDTNFTLSICSSPVTKTEEDQLSNLTGGYYIDQKDSSKLISIGNFATEPKIMGPPNNKKLTLKYENGSMCPNGRDKKATLLNFVCDRDISTKAQISYIGSLADCSYFFEVRSIYACPTSNKENEVNVVGIFFGIFFVFFLVELGRRWLNKKTTRGNNTSYSRYQDLGSSDNQIDSTVNLYPRWAQGGSNISPWMKPFVGVKNLIVRIASRGTRDRHLSNIPGTTFSRYPIRLRSTSDISNGTSFFRDMEAQNDMLDSIAIPDGLSNSNSNSNSETASALNSHT</sequence>
<dbReference type="SUPFAM" id="SSF50911">
    <property type="entry name" value="Mannose 6-phosphate receptor domain"/>
    <property type="match status" value="1"/>
</dbReference>
<keyword evidence="6 9" id="KW-0472">Membrane</keyword>
<dbReference type="GO" id="GO:0000139">
    <property type="term" value="C:Golgi membrane"/>
    <property type="evidence" value="ECO:0007669"/>
    <property type="project" value="UniProtKB-SubCell"/>
</dbReference>
<dbReference type="OrthoDB" id="4504960at2759"/>
<keyword evidence="7" id="KW-1015">Disulfide bond</keyword>
<dbReference type="HOGENOM" id="CLU_053195_0_0_1"/>
<evidence type="ECO:0000256" key="5">
    <source>
        <dbReference type="ARBA" id="ARBA00022989"/>
    </source>
</evidence>
<dbReference type="InterPro" id="IPR009011">
    <property type="entry name" value="Man6P_isomerase_rcpt-bd_dom_sf"/>
</dbReference>
<feature type="transmembrane region" description="Helical" evidence="9">
    <location>
        <begin position="235"/>
        <end position="254"/>
    </location>
</feature>
<evidence type="ECO:0000256" key="10">
    <source>
        <dbReference type="SAM" id="SignalP"/>
    </source>
</evidence>
<feature type="compositionally biased region" description="Low complexity" evidence="8">
    <location>
        <begin position="374"/>
        <end position="393"/>
    </location>
</feature>
<evidence type="ECO:0000256" key="6">
    <source>
        <dbReference type="ARBA" id="ARBA00023136"/>
    </source>
</evidence>
<accession>G0W567</accession>
<name>G0W567_NAUDC</name>
<dbReference type="RefSeq" id="XP_003668198.1">
    <property type="nucleotide sequence ID" value="XM_003668150.1"/>
</dbReference>
<dbReference type="Gene3D" id="2.70.130.10">
    <property type="entry name" value="Mannose-6-phosphate receptor binding domain"/>
    <property type="match status" value="1"/>
</dbReference>
<dbReference type="InterPro" id="IPR000479">
    <property type="entry name" value="CIMR_rpt"/>
</dbReference>
<evidence type="ECO:0000256" key="7">
    <source>
        <dbReference type="ARBA" id="ARBA00023157"/>
    </source>
</evidence>
<dbReference type="Proteomes" id="UP000000689">
    <property type="component" value="Chromosome 1"/>
</dbReference>
<dbReference type="GO" id="GO:0007034">
    <property type="term" value="P:vacuolar transport"/>
    <property type="evidence" value="ECO:0007669"/>
    <property type="project" value="EnsemblFungi"/>
</dbReference>
<feature type="signal peptide" evidence="10">
    <location>
        <begin position="1"/>
        <end position="28"/>
    </location>
</feature>
<proteinExistence type="predicted"/>
<protein>
    <recommendedName>
        <fullName evidence="11">MRH domain-containing protein</fullName>
    </recommendedName>
</protein>
<feature type="domain" description="MRH" evidence="11">
    <location>
        <begin position="53"/>
        <end position="228"/>
    </location>
</feature>
<dbReference type="KEGG" id="ndi:NDAI_0A08010"/>
<organism evidence="12 13">
    <name type="scientific">Naumovozyma dairenensis (strain ATCC 10597 / BCRC 20456 / CBS 421 / NBRC 0211 / NRRL Y-12639)</name>
    <name type="common">Saccharomyces dairenensis</name>
    <dbReference type="NCBI Taxonomy" id="1071378"/>
    <lineage>
        <taxon>Eukaryota</taxon>
        <taxon>Fungi</taxon>
        <taxon>Dikarya</taxon>
        <taxon>Ascomycota</taxon>
        <taxon>Saccharomycotina</taxon>
        <taxon>Saccharomycetes</taxon>
        <taxon>Saccharomycetales</taxon>
        <taxon>Saccharomycetaceae</taxon>
        <taxon>Naumovozyma</taxon>
    </lineage>
</organism>
<dbReference type="PANTHER" id="PTHR15071:SF0">
    <property type="entry name" value="MANNOSE 6-PHOSPHATE RECEPTOR-LIKE PROTEIN 1"/>
    <property type="match status" value="1"/>
</dbReference>
<comment type="subcellular location">
    <subcellularLocation>
        <location evidence="1">Golgi apparatus membrane</location>
        <topology evidence="1">Single-pass type I membrane protein</topology>
    </subcellularLocation>
</comment>
<evidence type="ECO:0000256" key="9">
    <source>
        <dbReference type="SAM" id="Phobius"/>
    </source>
</evidence>
<dbReference type="InterPro" id="IPR044865">
    <property type="entry name" value="MRH_dom"/>
</dbReference>
<dbReference type="GO" id="GO:0010008">
    <property type="term" value="C:endosome membrane"/>
    <property type="evidence" value="ECO:0007669"/>
    <property type="project" value="UniProtKB-SubCell"/>
</dbReference>
<evidence type="ECO:0000256" key="1">
    <source>
        <dbReference type="ARBA" id="ARBA00004614"/>
    </source>
</evidence>
<dbReference type="PROSITE" id="PS51914">
    <property type="entry name" value="MRH"/>
    <property type="match status" value="1"/>
</dbReference>
<evidence type="ECO:0000256" key="8">
    <source>
        <dbReference type="SAM" id="MobiDB-lite"/>
    </source>
</evidence>